<reference evidence="1 2" key="1">
    <citation type="journal article" date="2018" name="Nat. Biotechnol.">
        <title>A standardized bacterial taxonomy based on genome phylogeny substantially revises the tree of life.</title>
        <authorList>
            <person name="Parks D.H."/>
            <person name="Chuvochina M."/>
            <person name="Waite D.W."/>
            <person name="Rinke C."/>
            <person name="Skarshewski A."/>
            <person name="Chaumeil P.A."/>
            <person name="Hugenholtz P."/>
        </authorList>
    </citation>
    <scope>NUCLEOTIDE SEQUENCE [LARGE SCALE GENOMIC DNA]</scope>
    <source>
        <strain evidence="1">UBA11264</strain>
    </source>
</reference>
<organism evidence="1 2">
    <name type="scientific">Serratia grimesii</name>
    <dbReference type="NCBI Taxonomy" id="82995"/>
    <lineage>
        <taxon>Bacteria</taxon>
        <taxon>Pseudomonadati</taxon>
        <taxon>Pseudomonadota</taxon>
        <taxon>Gammaproteobacteria</taxon>
        <taxon>Enterobacterales</taxon>
        <taxon>Yersiniaceae</taxon>
        <taxon>Serratia</taxon>
    </lineage>
</organism>
<dbReference type="RefSeq" id="WP_278432064.1">
    <property type="nucleotide sequence ID" value="NZ_DPSM01000029.1"/>
</dbReference>
<evidence type="ECO:0008006" key="3">
    <source>
        <dbReference type="Google" id="ProtNLM"/>
    </source>
</evidence>
<dbReference type="EMBL" id="DPSM01000029">
    <property type="protein sequence ID" value="HCK02878.1"/>
    <property type="molecule type" value="Genomic_DNA"/>
</dbReference>
<comment type="caution">
    <text evidence="1">The sequence shown here is derived from an EMBL/GenBank/DDBJ whole genome shotgun (WGS) entry which is preliminary data.</text>
</comment>
<protein>
    <recommendedName>
        <fullName evidence="3">ANR family transcriptional regulator</fullName>
    </recommendedName>
</protein>
<evidence type="ECO:0000313" key="2">
    <source>
        <dbReference type="Proteomes" id="UP000262210"/>
    </source>
</evidence>
<dbReference type="NCBIfam" id="NF033650">
    <property type="entry name" value="ANR_neg_reg"/>
    <property type="match status" value="1"/>
</dbReference>
<dbReference type="Proteomes" id="UP000262210">
    <property type="component" value="Unassembled WGS sequence"/>
</dbReference>
<gene>
    <name evidence="1" type="ORF">DHV72_23040</name>
</gene>
<accession>A0A9C7R121</accession>
<dbReference type="InterPro" id="IPR047666">
    <property type="entry name" value="ANR_neg_reg"/>
</dbReference>
<evidence type="ECO:0000313" key="1">
    <source>
        <dbReference type="EMBL" id="HCK02878.1"/>
    </source>
</evidence>
<dbReference type="AlphaFoldDB" id="A0A9C7R121"/>
<sequence length="60" mass="6819">MTPEYLNLAQQAAEAERRAHFSDAASVWVKALNKARAIDIAWVSIRIEFCLNATSRNWGR</sequence>
<name>A0A9C7R121_9GAMM</name>
<proteinExistence type="predicted"/>